<dbReference type="AlphaFoldDB" id="A0A1V9YLJ6"/>
<dbReference type="OrthoDB" id="409136at2759"/>
<dbReference type="PANTHER" id="PTHR13871:SF96">
    <property type="entry name" value="THIOREDOXIN DOMAIN-CONTAINING PROTEIN"/>
    <property type="match status" value="1"/>
</dbReference>
<sequence>MSAYTTLLGNQIQTKAGLAPTDDALNGKKVVGIYFSAHWCPPCRAFTPELATFYEDLVDFHDDVELVFVSSDKEIEGFTGYWDEMPFPALPYEDRERKATLVETFGVGKIPALVFVDEAGTVLTKDGVKMLQSARGSVDFVRNELIKQ</sequence>
<keyword evidence="10" id="KW-1185">Reference proteome</keyword>
<evidence type="ECO:0000259" key="8">
    <source>
        <dbReference type="PROSITE" id="PS51352"/>
    </source>
</evidence>
<comment type="caution">
    <text evidence="9">The sequence shown here is derived from an EMBL/GenBank/DDBJ whole genome shotgun (WGS) entry which is preliminary data.</text>
</comment>
<organism evidence="9 10">
    <name type="scientific">Achlya hypogyna</name>
    <name type="common">Oomycete</name>
    <name type="synonym">Protoachlya hypogyna</name>
    <dbReference type="NCBI Taxonomy" id="1202772"/>
    <lineage>
        <taxon>Eukaryota</taxon>
        <taxon>Sar</taxon>
        <taxon>Stramenopiles</taxon>
        <taxon>Oomycota</taxon>
        <taxon>Saprolegniomycetes</taxon>
        <taxon>Saprolegniales</taxon>
        <taxon>Achlyaceae</taxon>
        <taxon>Achlya</taxon>
    </lineage>
</organism>
<dbReference type="InterPro" id="IPR012336">
    <property type="entry name" value="Thioredoxin-like_fold"/>
</dbReference>
<dbReference type="EMBL" id="JNBR01001494">
    <property type="protein sequence ID" value="OQR86601.1"/>
    <property type="molecule type" value="Genomic_DNA"/>
</dbReference>
<dbReference type="Gene3D" id="3.40.30.10">
    <property type="entry name" value="Glutaredoxin"/>
    <property type="match status" value="1"/>
</dbReference>
<dbReference type="EC" id="1.8.1.8" evidence="1"/>
<name>A0A1V9YLJ6_ACHHY</name>
<comment type="similarity">
    <text evidence="5">Belongs to the nucleoredoxin family.</text>
</comment>
<reference evidence="9 10" key="1">
    <citation type="journal article" date="2014" name="Genome Biol. Evol.">
        <title>The secreted proteins of Achlya hypogyna and Thraustotheca clavata identify the ancestral oomycete secretome and reveal gene acquisitions by horizontal gene transfer.</title>
        <authorList>
            <person name="Misner I."/>
            <person name="Blouin N."/>
            <person name="Leonard G."/>
            <person name="Richards T.A."/>
            <person name="Lane C.E."/>
        </authorList>
    </citation>
    <scope>NUCLEOTIDE SEQUENCE [LARGE SCALE GENOMIC DNA]</scope>
    <source>
        <strain evidence="9 10">ATCC 48635</strain>
    </source>
</reference>
<evidence type="ECO:0000256" key="1">
    <source>
        <dbReference type="ARBA" id="ARBA00012612"/>
    </source>
</evidence>
<evidence type="ECO:0000256" key="6">
    <source>
        <dbReference type="ARBA" id="ARBA00047388"/>
    </source>
</evidence>
<keyword evidence="4" id="KW-0520">NAD</keyword>
<dbReference type="Pfam" id="PF13905">
    <property type="entry name" value="Thioredoxin_8"/>
    <property type="match status" value="1"/>
</dbReference>
<evidence type="ECO:0000313" key="10">
    <source>
        <dbReference type="Proteomes" id="UP000243579"/>
    </source>
</evidence>
<keyword evidence="2" id="KW-0677">Repeat</keyword>
<proteinExistence type="inferred from homology"/>
<keyword evidence="3" id="KW-0560">Oxidoreductase</keyword>
<dbReference type="InterPro" id="IPR013766">
    <property type="entry name" value="Thioredoxin_domain"/>
</dbReference>
<feature type="domain" description="Thioredoxin" evidence="8">
    <location>
        <begin position="1"/>
        <end position="148"/>
    </location>
</feature>
<dbReference type="STRING" id="1202772.A0A1V9YLJ6"/>
<dbReference type="InterPro" id="IPR036249">
    <property type="entry name" value="Thioredoxin-like_sf"/>
</dbReference>
<accession>A0A1V9YLJ6</accession>
<protein>
    <recommendedName>
        <fullName evidence="1">protein-disulfide reductase</fullName>
        <ecNumber evidence="1">1.8.1.8</ecNumber>
    </recommendedName>
</protein>
<dbReference type="PANTHER" id="PTHR13871">
    <property type="entry name" value="THIOREDOXIN"/>
    <property type="match status" value="1"/>
</dbReference>
<dbReference type="Proteomes" id="UP000243579">
    <property type="component" value="Unassembled WGS sequence"/>
</dbReference>
<evidence type="ECO:0000256" key="5">
    <source>
        <dbReference type="ARBA" id="ARBA00025782"/>
    </source>
</evidence>
<dbReference type="GO" id="GO:0047134">
    <property type="term" value="F:protein-disulfide reductase [NAD(P)H] activity"/>
    <property type="evidence" value="ECO:0007669"/>
    <property type="project" value="UniProtKB-EC"/>
</dbReference>
<comment type="catalytic activity">
    <reaction evidence="6">
        <text>[protein]-dithiol + NAD(+) = [protein]-disulfide + NADH + H(+)</text>
        <dbReference type="Rhea" id="RHEA:18749"/>
        <dbReference type="Rhea" id="RHEA-COMP:10593"/>
        <dbReference type="Rhea" id="RHEA-COMP:10594"/>
        <dbReference type="ChEBI" id="CHEBI:15378"/>
        <dbReference type="ChEBI" id="CHEBI:29950"/>
        <dbReference type="ChEBI" id="CHEBI:50058"/>
        <dbReference type="ChEBI" id="CHEBI:57540"/>
        <dbReference type="ChEBI" id="CHEBI:57945"/>
        <dbReference type="EC" id="1.8.1.8"/>
    </reaction>
</comment>
<dbReference type="SUPFAM" id="SSF52833">
    <property type="entry name" value="Thioredoxin-like"/>
    <property type="match status" value="1"/>
</dbReference>
<comment type="catalytic activity">
    <reaction evidence="7">
        <text>[protein]-dithiol + NADP(+) = [protein]-disulfide + NADPH + H(+)</text>
        <dbReference type="Rhea" id="RHEA:18753"/>
        <dbReference type="Rhea" id="RHEA-COMP:10593"/>
        <dbReference type="Rhea" id="RHEA-COMP:10594"/>
        <dbReference type="ChEBI" id="CHEBI:15378"/>
        <dbReference type="ChEBI" id="CHEBI:29950"/>
        <dbReference type="ChEBI" id="CHEBI:50058"/>
        <dbReference type="ChEBI" id="CHEBI:57783"/>
        <dbReference type="ChEBI" id="CHEBI:58349"/>
        <dbReference type="EC" id="1.8.1.8"/>
    </reaction>
</comment>
<evidence type="ECO:0000256" key="4">
    <source>
        <dbReference type="ARBA" id="ARBA00023027"/>
    </source>
</evidence>
<evidence type="ECO:0000256" key="2">
    <source>
        <dbReference type="ARBA" id="ARBA00022737"/>
    </source>
</evidence>
<evidence type="ECO:0000256" key="7">
    <source>
        <dbReference type="ARBA" id="ARBA00047804"/>
    </source>
</evidence>
<gene>
    <name evidence="9" type="ORF">ACHHYP_10373</name>
</gene>
<dbReference type="InterPro" id="IPR052259">
    <property type="entry name" value="Nucleoredoxin-like"/>
</dbReference>
<evidence type="ECO:0000256" key="3">
    <source>
        <dbReference type="ARBA" id="ARBA00023002"/>
    </source>
</evidence>
<evidence type="ECO:0000313" key="9">
    <source>
        <dbReference type="EMBL" id="OQR86601.1"/>
    </source>
</evidence>
<dbReference type="PROSITE" id="PS51352">
    <property type="entry name" value="THIOREDOXIN_2"/>
    <property type="match status" value="1"/>
</dbReference>